<keyword evidence="5" id="KW-0720">Serine protease</keyword>
<dbReference type="InterPro" id="IPR040921">
    <property type="entry name" value="Peptidase_S66C"/>
</dbReference>
<dbReference type="Proteomes" id="UP000050996">
    <property type="component" value="Unassembled WGS sequence"/>
</dbReference>
<dbReference type="InterPro" id="IPR029062">
    <property type="entry name" value="Class_I_gatase-like"/>
</dbReference>
<comment type="similarity">
    <text evidence="1">Belongs to the peptidase S66 family.</text>
</comment>
<dbReference type="PANTHER" id="PTHR30237">
    <property type="entry name" value="MURAMOYLTETRAPEPTIDE CARBOXYPEPTIDASE"/>
    <property type="match status" value="1"/>
</dbReference>
<reference evidence="8 9" key="1">
    <citation type="submission" date="2015-09" db="EMBL/GenBank/DDBJ databases">
        <title>Genome sequencing project for genomic taxonomy and phylogenomics of Bacillus-like bacteria.</title>
        <authorList>
            <person name="Liu B."/>
            <person name="Wang J."/>
            <person name="Zhu Y."/>
            <person name="Liu G."/>
            <person name="Chen Q."/>
            <person name="Chen Z."/>
            <person name="Lan J."/>
            <person name="Che J."/>
            <person name="Ge C."/>
            <person name="Shi H."/>
            <person name="Pan Z."/>
            <person name="Liu X."/>
        </authorList>
    </citation>
    <scope>NUCLEOTIDE SEQUENCE [LARGE SCALE GENOMIC DNA]</scope>
    <source>
        <strain evidence="8 9">FJAT-18043</strain>
    </source>
</reference>
<dbReference type="AlphaFoldDB" id="A0A0Q3VG18"/>
<dbReference type="SUPFAM" id="SSF52317">
    <property type="entry name" value="Class I glutamine amidotransferase-like"/>
    <property type="match status" value="1"/>
</dbReference>
<sequence>MKINYPIGLVKGDKVAVTALSSGVEKSLHILLEKAKRNLESLGYEVVLGNTVWKEEKARSAAKEIRAAEFMEFYTDPMIKAIIPPWGGQFAIEVLPLIDWENLKTLPPKWILGYSDISTFNFVYTTATGNASAHGINFNEMSAPQLDETSSRWHDVLTANKGYLIKQNSSEKFQSSWEKVFQNPATGFYLDTKTEWKSNVERTSFSGRLIGGVLNTLQLLHRTPFDKVESYIENYTIDVGTVWYFESVGMSAAEIYRALWQMKINGWFKNTNGVLIGRLSGYTASKDYELLDVLKDIFTEANIPFIYDVDISHLPPQITLVNGAIANIRYQNGIGEIELNLN</sequence>
<dbReference type="GO" id="GO:0006508">
    <property type="term" value="P:proteolysis"/>
    <property type="evidence" value="ECO:0007669"/>
    <property type="project" value="UniProtKB-KW"/>
</dbReference>
<dbReference type="PATRIC" id="fig|1637975.4.peg.954"/>
<evidence type="ECO:0000256" key="3">
    <source>
        <dbReference type="ARBA" id="ARBA00022670"/>
    </source>
</evidence>
<evidence type="ECO:0000256" key="1">
    <source>
        <dbReference type="ARBA" id="ARBA00010233"/>
    </source>
</evidence>
<evidence type="ECO:0000259" key="6">
    <source>
        <dbReference type="Pfam" id="PF02016"/>
    </source>
</evidence>
<dbReference type="Pfam" id="PF17676">
    <property type="entry name" value="Peptidase_S66C"/>
    <property type="match status" value="1"/>
</dbReference>
<organism evidence="8 9">
    <name type="scientific">Cytobacillus solani</name>
    <dbReference type="NCBI Taxonomy" id="1637975"/>
    <lineage>
        <taxon>Bacteria</taxon>
        <taxon>Bacillati</taxon>
        <taxon>Bacillota</taxon>
        <taxon>Bacilli</taxon>
        <taxon>Bacillales</taxon>
        <taxon>Bacillaceae</taxon>
        <taxon>Cytobacillus</taxon>
    </lineage>
</organism>
<dbReference type="GO" id="GO:0008236">
    <property type="term" value="F:serine-type peptidase activity"/>
    <property type="evidence" value="ECO:0007669"/>
    <property type="project" value="UniProtKB-KW"/>
</dbReference>
<dbReference type="Pfam" id="PF02016">
    <property type="entry name" value="Peptidase_S66"/>
    <property type="match status" value="1"/>
</dbReference>
<comment type="caution">
    <text evidence="8">The sequence shown here is derived from an EMBL/GenBank/DDBJ whole genome shotgun (WGS) entry which is preliminary data.</text>
</comment>
<dbReference type="InterPro" id="IPR040449">
    <property type="entry name" value="Peptidase_S66_N"/>
</dbReference>
<dbReference type="Gene3D" id="3.50.30.60">
    <property type="entry name" value="LD-carboxypeptidase A C-terminal domain-like"/>
    <property type="match status" value="1"/>
</dbReference>
<dbReference type="SUPFAM" id="SSF141986">
    <property type="entry name" value="LD-carboxypeptidase A C-terminal domain-like"/>
    <property type="match status" value="1"/>
</dbReference>
<dbReference type="PANTHER" id="PTHR30237:SF2">
    <property type="entry name" value="MUREIN TETRAPEPTIDE CARBOXYPEPTIDASE"/>
    <property type="match status" value="1"/>
</dbReference>
<keyword evidence="4" id="KW-0378">Hydrolase</keyword>
<keyword evidence="2" id="KW-0121">Carboxypeptidase</keyword>
<feature type="domain" description="LD-carboxypeptidase C-terminal" evidence="7">
    <location>
        <begin position="206"/>
        <end position="327"/>
    </location>
</feature>
<feature type="domain" description="LD-carboxypeptidase N-terminal" evidence="6">
    <location>
        <begin position="15"/>
        <end position="135"/>
    </location>
</feature>
<dbReference type="STRING" id="1637975.AN957_06310"/>
<evidence type="ECO:0000256" key="2">
    <source>
        <dbReference type="ARBA" id="ARBA00022645"/>
    </source>
</evidence>
<dbReference type="EMBL" id="LJIX01000006">
    <property type="protein sequence ID" value="KQL18235.1"/>
    <property type="molecule type" value="Genomic_DNA"/>
</dbReference>
<name>A0A0Q3VG18_9BACI</name>
<evidence type="ECO:0000256" key="4">
    <source>
        <dbReference type="ARBA" id="ARBA00022801"/>
    </source>
</evidence>
<keyword evidence="3" id="KW-0645">Protease</keyword>
<dbReference type="InterPro" id="IPR027478">
    <property type="entry name" value="LdcA_N"/>
</dbReference>
<proteinExistence type="inferred from homology"/>
<dbReference type="PIRSF" id="PIRSF028757">
    <property type="entry name" value="LD-carboxypeptidase"/>
    <property type="match status" value="1"/>
</dbReference>
<evidence type="ECO:0000256" key="5">
    <source>
        <dbReference type="ARBA" id="ARBA00022825"/>
    </source>
</evidence>
<evidence type="ECO:0000259" key="7">
    <source>
        <dbReference type="Pfam" id="PF17676"/>
    </source>
</evidence>
<dbReference type="InterPro" id="IPR003507">
    <property type="entry name" value="S66_fam"/>
</dbReference>
<dbReference type="RefSeq" id="WP_053474704.1">
    <property type="nucleotide sequence ID" value="NZ_CP041305.1"/>
</dbReference>
<dbReference type="InterPro" id="IPR027461">
    <property type="entry name" value="Carboxypeptidase_A_C_sf"/>
</dbReference>
<accession>A0A0Q3VG18</accession>
<gene>
    <name evidence="8" type="ORF">AN957_06310</name>
</gene>
<keyword evidence="9" id="KW-1185">Reference proteome</keyword>
<protein>
    <submittedName>
        <fullName evidence="8">Microcin immunity protein</fullName>
    </submittedName>
</protein>
<dbReference type="Gene3D" id="3.40.50.10740">
    <property type="entry name" value="Class I glutamine amidotransferase-like"/>
    <property type="match status" value="1"/>
</dbReference>
<evidence type="ECO:0000313" key="8">
    <source>
        <dbReference type="EMBL" id="KQL18235.1"/>
    </source>
</evidence>
<dbReference type="GO" id="GO:0004180">
    <property type="term" value="F:carboxypeptidase activity"/>
    <property type="evidence" value="ECO:0007669"/>
    <property type="project" value="UniProtKB-KW"/>
</dbReference>
<dbReference type="CDD" id="cd07062">
    <property type="entry name" value="Peptidase_S66_mccF_like"/>
    <property type="match status" value="1"/>
</dbReference>
<evidence type="ECO:0000313" key="9">
    <source>
        <dbReference type="Proteomes" id="UP000050996"/>
    </source>
</evidence>